<dbReference type="OrthoDB" id="4363173at2759"/>
<proteinExistence type="predicted"/>
<reference evidence="2" key="2">
    <citation type="journal article" date="2023" name="IMA Fungus">
        <title>Comparative genomic study of the Penicillium genus elucidates a diverse pangenome and 15 lateral gene transfer events.</title>
        <authorList>
            <person name="Petersen C."/>
            <person name="Sorensen T."/>
            <person name="Nielsen M.R."/>
            <person name="Sondergaard T.E."/>
            <person name="Sorensen J.L."/>
            <person name="Fitzpatrick D.A."/>
            <person name="Frisvad J.C."/>
            <person name="Nielsen K.L."/>
        </authorList>
    </citation>
    <scope>NUCLEOTIDE SEQUENCE</scope>
    <source>
        <strain evidence="2">IBT 29677</strain>
    </source>
</reference>
<gene>
    <name evidence="2" type="ORF">N7509_005689</name>
</gene>
<dbReference type="RefSeq" id="XP_056489628.1">
    <property type="nucleotide sequence ID" value="XM_056630326.1"/>
</dbReference>
<dbReference type="Proteomes" id="UP001147747">
    <property type="component" value="Unassembled WGS sequence"/>
</dbReference>
<feature type="compositionally biased region" description="Basic residues" evidence="1">
    <location>
        <begin position="457"/>
        <end position="475"/>
    </location>
</feature>
<organism evidence="2 3">
    <name type="scientific">Penicillium cosmopolitanum</name>
    <dbReference type="NCBI Taxonomy" id="1131564"/>
    <lineage>
        <taxon>Eukaryota</taxon>
        <taxon>Fungi</taxon>
        <taxon>Dikarya</taxon>
        <taxon>Ascomycota</taxon>
        <taxon>Pezizomycotina</taxon>
        <taxon>Eurotiomycetes</taxon>
        <taxon>Eurotiomycetidae</taxon>
        <taxon>Eurotiales</taxon>
        <taxon>Aspergillaceae</taxon>
        <taxon>Penicillium</taxon>
    </lineage>
</organism>
<sequence>MPLRERNPKKKTLKRVRDESGSELEAPQKRRSGDKDPKQVPAESGAQGKPLQLKTRGPLLPKRPRTWEPHDPPITNYNDVPVGWSMDEPDIHQNDIEGQIERCHVRIEEGIMPIIFEKRLEMYDGLKKRREEMLASEPGLSWEVVLRLESLKSIREELTESEDPTEQLPNVDAIIAAYRSGKLTWRPGYVTFWSKGKKLGRSKKFDVDDFLEVNREHEGHKGFWVEGRDGLEPAHSYIASELLAMYPHAFEHEMTLDIRIPGSTVRHPLYFLDDTGATHMHIFQGDLDLLHTMEPNHQAPGLGWVILNTSNGNMKAPSVLLEAALFSSTDVQLIPWTTINAVLYRGSQSSPTDFRLSGIWWRHMIGIASLPDDTGRLHLATERKDFDNLPDFDRDAEAAPPPISWHAPAAAPPAPPLPPPLSTTTNWASGSWAITPAAPAALAAPAAPAATGAAGQSRRRGLRDRAAKGLRKIFK</sequence>
<reference evidence="2" key="1">
    <citation type="submission" date="2022-12" db="EMBL/GenBank/DDBJ databases">
        <authorList>
            <person name="Petersen C."/>
        </authorList>
    </citation>
    <scope>NUCLEOTIDE SEQUENCE</scope>
    <source>
        <strain evidence="2">IBT 29677</strain>
    </source>
</reference>
<accession>A0A9X0BA91</accession>
<feature type="compositionally biased region" description="Pro residues" evidence="1">
    <location>
        <begin position="410"/>
        <end position="421"/>
    </location>
</feature>
<protein>
    <submittedName>
        <fullName evidence="2">Uncharacterized protein</fullName>
    </submittedName>
</protein>
<feature type="region of interest" description="Disordered" evidence="1">
    <location>
        <begin position="444"/>
        <end position="475"/>
    </location>
</feature>
<feature type="compositionally biased region" description="Basic and acidic residues" evidence="1">
    <location>
        <begin position="388"/>
        <end position="397"/>
    </location>
</feature>
<evidence type="ECO:0000313" key="2">
    <source>
        <dbReference type="EMBL" id="KAJ5397576.1"/>
    </source>
</evidence>
<comment type="caution">
    <text evidence="2">The sequence shown here is derived from an EMBL/GenBank/DDBJ whole genome shotgun (WGS) entry which is preliminary data.</text>
</comment>
<dbReference type="AlphaFoldDB" id="A0A9X0BA91"/>
<dbReference type="GeneID" id="81369306"/>
<name>A0A9X0BA91_9EURO</name>
<feature type="compositionally biased region" description="Low complexity" evidence="1">
    <location>
        <begin position="444"/>
        <end position="455"/>
    </location>
</feature>
<feature type="region of interest" description="Disordered" evidence="1">
    <location>
        <begin position="388"/>
        <end position="425"/>
    </location>
</feature>
<dbReference type="EMBL" id="JAPZBU010000006">
    <property type="protein sequence ID" value="KAJ5397576.1"/>
    <property type="molecule type" value="Genomic_DNA"/>
</dbReference>
<evidence type="ECO:0000256" key="1">
    <source>
        <dbReference type="SAM" id="MobiDB-lite"/>
    </source>
</evidence>
<keyword evidence="3" id="KW-1185">Reference proteome</keyword>
<feature type="region of interest" description="Disordered" evidence="1">
    <location>
        <begin position="1"/>
        <end position="74"/>
    </location>
</feature>
<evidence type="ECO:0000313" key="3">
    <source>
        <dbReference type="Proteomes" id="UP001147747"/>
    </source>
</evidence>
<feature type="compositionally biased region" description="Basic and acidic residues" evidence="1">
    <location>
        <begin position="15"/>
        <end position="38"/>
    </location>
</feature>